<proteinExistence type="predicted"/>
<feature type="domain" description="Sporulation membrane protein YtrI C-terminal" evidence="2">
    <location>
        <begin position="74"/>
        <end position="159"/>
    </location>
</feature>
<gene>
    <name evidence="3" type="ORF">D7Z26_06840</name>
</gene>
<accession>A0A494XYB1</accession>
<evidence type="ECO:0000313" key="3">
    <source>
        <dbReference type="EMBL" id="RKP54949.1"/>
    </source>
</evidence>
<feature type="transmembrane region" description="Helical" evidence="1">
    <location>
        <begin position="12"/>
        <end position="33"/>
    </location>
</feature>
<dbReference type="Pfam" id="PF26347">
    <property type="entry name" value="YtrI_sporulation"/>
    <property type="match status" value="1"/>
</dbReference>
<reference evidence="3 4" key="1">
    <citation type="submission" date="2018-10" db="EMBL/GenBank/DDBJ databases">
        <title>Cohnella sp. M2MS4P-1, whole genome shotgun sequence.</title>
        <authorList>
            <person name="Tuo L."/>
        </authorList>
    </citation>
    <scope>NUCLEOTIDE SEQUENCE [LARGE SCALE GENOMIC DNA]</scope>
    <source>
        <strain evidence="3 4">M2MS4P-1</strain>
    </source>
</reference>
<dbReference type="OrthoDB" id="2655161at2"/>
<evidence type="ECO:0000313" key="4">
    <source>
        <dbReference type="Proteomes" id="UP000282076"/>
    </source>
</evidence>
<organism evidence="3 4">
    <name type="scientific">Cohnella endophytica</name>
    <dbReference type="NCBI Taxonomy" id="2419778"/>
    <lineage>
        <taxon>Bacteria</taxon>
        <taxon>Bacillati</taxon>
        <taxon>Bacillota</taxon>
        <taxon>Bacilli</taxon>
        <taxon>Bacillales</taxon>
        <taxon>Paenibacillaceae</taxon>
        <taxon>Cohnella</taxon>
    </lineage>
</organism>
<keyword evidence="1" id="KW-0812">Transmembrane</keyword>
<name>A0A494XYB1_9BACL</name>
<evidence type="ECO:0000259" key="2">
    <source>
        <dbReference type="Pfam" id="PF26347"/>
    </source>
</evidence>
<evidence type="ECO:0000256" key="1">
    <source>
        <dbReference type="SAM" id="Phobius"/>
    </source>
</evidence>
<sequence>MRVPTFDRFRKFMQALAFFVCGMIVGSAVFNVLKNVMYENVALENIRLKTQLSTMEQDLKFAQQSHKENVISQIKIIFLQDSEKTKSKLDILTETRLKTQLKNDLKIFLGRSIYEIDSDSKFARMLLSKKTYDIEETRYRVVLDTMLVVDGTLQVWASAEKGPRT</sequence>
<protein>
    <recommendedName>
        <fullName evidence="2">Sporulation membrane protein YtrI C-terminal domain-containing protein</fullName>
    </recommendedName>
</protein>
<comment type="caution">
    <text evidence="3">The sequence shown here is derived from an EMBL/GenBank/DDBJ whole genome shotgun (WGS) entry which is preliminary data.</text>
</comment>
<dbReference type="RefSeq" id="WP_120975327.1">
    <property type="nucleotide sequence ID" value="NZ_RBZM01000004.1"/>
</dbReference>
<dbReference type="Proteomes" id="UP000282076">
    <property type="component" value="Unassembled WGS sequence"/>
</dbReference>
<dbReference type="InterPro" id="IPR058620">
    <property type="entry name" value="YtrI_C"/>
</dbReference>
<dbReference type="EMBL" id="RBZM01000004">
    <property type="protein sequence ID" value="RKP54949.1"/>
    <property type="molecule type" value="Genomic_DNA"/>
</dbReference>
<keyword evidence="4" id="KW-1185">Reference proteome</keyword>
<keyword evidence="1" id="KW-1133">Transmembrane helix</keyword>
<keyword evidence="1" id="KW-0472">Membrane</keyword>
<dbReference type="AlphaFoldDB" id="A0A494XYB1"/>